<organism evidence="6 7">
    <name type="scientific">Manduca sexta</name>
    <name type="common">Tobacco hawkmoth</name>
    <name type="synonym">Tobacco hornworm</name>
    <dbReference type="NCBI Taxonomy" id="7130"/>
    <lineage>
        <taxon>Eukaryota</taxon>
        <taxon>Metazoa</taxon>
        <taxon>Ecdysozoa</taxon>
        <taxon>Arthropoda</taxon>
        <taxon>Hexapoda</taxon>
        <taxon>Insecta</taxon>
        <taxon>Pterygota</taxon>
        <taxon>Neoptera</taxon>
        <taxon>Endopterygota</taxon>
        <taxon>Lepidoptera</taxon>
        <taxon>Glossata</taxon>
        <taxon>Ditrysia</taxon>
        <taxon>Bombycoidea</taxon>
        <taxon>Sphingidae</taxon>
        <taxon>Sphinginae</taxon>
        <taxon>Sphingini</taxon>
        <taxon>Manduca</taxon>
    </lineage>
</organism>
<dbReference type="PANTHER" id="PTHR24096:SF353">
    <property type="entry name" value="GH16244P-RELATED"/>
    <property type="match status" value="1"/>
</dbReference>
<evidence type="ECO:0000256" key="3">
    <source>
        <dbReference type="ARBA" id="ARBA00023140"/>
    </source>
</evidence>
<proteinExistence type="inferred from homology"/>
<dbReference type="AlphaFoldDB" id="A0A921ZGG4"/>
<dbReference type="Proteomes" id="UP000791440">
    <property type="component" value="Unassembled WGS sequence"/>
</dbReference>
<evidence type="ECO:0000313" key="6">
    <source>
        <dbReference type="EMBL" id="KAG6456347.1"/>
    </source>
</evidence>
<dbReference type="OrthoDB" id="10253869at2759"/>
<feature type="domain" description="AMP-dependent synthetase/ligase" evidence="4">
    <location>
        <begin position="47"/>
        <end position="404"/>
    </location>
</feature>
<dbReference type="FunFam" id="3.30.300.30:FF:000007">
    <property type="entry name" value="4-coumarate--CoA ligase 2"/>
    <property type="match status" value="1"/>
</dbReference>
<gene>
    <name evidence="6" type="ORF">O3G_MSEX009681</name>
</gene>
<dbReference type="InterPro" id="IPR042099">
    <property type="entry name" value="ANL_N_sf"/>
</dbReference>
<dbReference type="InterPro" id="IPR025110">
    <property type="entry name" value="AMP-bd_C"/>
</dbReference>
<evidence type="ECO:0000313" key="7">
    <source>
        <dbReference type="Proteomes" id="UP000791440"/>
    </source>
</evidence>
<comment type="similarity">
    <text evidence="2">Belongs to the ATP-dependent AMP-binding enzyme family.</text>
</comment>
<evidence type="ECO:0000259" key="5">
    <source>
        <dbReference type="Pfam" id="PF13193"/>
    </source>
</evidence>
<dbReference type="GO" id="GO:0004467">
    <property type="term" value="F:long-chain fatty acid-CoA ligase activity"/>
    <property type="evidence" value="ECO:0007669"/>
    <property type="project" value="TreeGrafter"/>
</dbReference>
<comment type="subcellular location">
    <subcellularLocation>
        <location evidence="1">Peroxisome</location>
    </subcellularLocation>
</comment>
<name>A0A921ZGG4_MANSE</name>
<dbReference type="InterPro" id="IPR045851">
    <property type="entry name" value="AMP-bd_C_sf"/>
</dbReference>
<dbReference type="Pfam" id="PF13193">
    <property type="entry name" value="AMP-binding_C"/>
    <property type="match status" value="1"/>
</dbReference>
<comment type="caution">
    <text evidence="6">The sequence shown here is derived from an EMBL/GenBank/DDBJ whole genome shotgun (WGS) entry which is preliminary data.</text>
</comment>
<keyword evidence="7" id="KW-1185">Reference proteome</keyword>
<feature type="domain" description="AMP-binding enzyme C-terminal" evidence="5">
    <location>
        <begin position="454"/>
        <end position="530"/>
    </location>
</feature>
<dbReference type="InterPro" id="IPR000873">
    <property type="entry name" value="AMP-dep_synth/lig_dom"/>
</dbReference>
<evidence type="ECO:0000256" key="2">
    <source>
        <dbReference type="ARBA" id="ARBA00006432"/>
    </source>
</evidence>
<evidence type="ECO:0008006" key="8">
    <source>
        <dbReference type="Google" id="ProtNLM"/>
    </source>
</evidence>
<dbReference type="EMBL" id="JH668510">
    <property type="protein sequence ID" value="KAG6456347.1"/>
    <property type="molecule type" value="Genomic_DNA"/>
</dbReference>
<dbReference type="SUPFAM" id="SSF56801">
    <property type="entry name" value="Acetyl-CoA synthetase-like"/>
    <property type="match status" value="1"/>
</dbReference>
<reference evidence="6" key="2">
    <citation type="submission" date="2020-12" db="EMBL/GenBank/DDBJ databases">
        <authorList>
            <person name="Kanost M."/>
        </authorList>
    </citation>
    <scope>NUCLEOTIDE SEQUENCE</scope>
</reference>
<evidence type="ECO:0000259" key="4">
    <source>
        <dbReference type="Pfam" id="PF00501"/>
    </source>
</evidence>
<reference evidence="6" key="1">
    <citation type="journal article" date="2016" name="Insect Biochem. Mol. Biol.">
        <title>Multifaceted biological insights from a draft genome sequence of the tobacco hornworm moth, Manduca sexta.</title>
        <authorList>
            <person name="Kanost M.R."/>
            <person name="Arrese E.L."/>
            <person name="Cao X."/>
            <person name="Chen Y.R."/>
            <person name="Chellapilla S."/>
            <person name="Goldsmith M.R."/>
            <person name="Grosse-Wilde E."/>
            <person name="Heckel D.G."/>
            <person name="Herndon N."/>
            <person name="Jiang H."/>
            <person name="Papanicolaou A."/>
            <person name="Qu J."/>
            <person name="Soulages J.L."/>
            <person name="Vogel H."/>
            <person name="Walters J."/>
            <person name="Waterhouse R.M."/>
            <person name="Ahn S.J."/>
            <person name="Almeida F.C."/>
            <person name="An C."/>
            <person name="Aqrawi P."/>
            <person name="Bretschneider A."/>
            <person name="Bryant W.B."/>
            <person name="Bucks S."/>
            <person name="Chao H."/>
            <person name="Chevignon G."/>
            <person name="Christen J.M."/>
            <person name="Clarke D.F."/>
            <person name="Dittmer N.T."/>
            <person name="Ferguson L.C.F."/>
            <person name="Garavelou S."/>
            <person name="Gordon K.H.J."/>
            <person name="Gunaratna R.T."/>
            <person name="Han Y."/>
            <person name="Hauser F."/>
            <person name="He Y."/>
            <person name="Heidel-Fischer H."/>
            <person name="Hirsh A."/>
            <person name="Hu Y."/>
            <person name="Jiang H."/>
            <person name="Kalra D."/>
            <person name="Klinner C."/>
            <person name="Konig C."/>
            <person name="Kovar C."/>
            <person name="Kroll A.R."/>
            <person name="Kuwar S.S."/>
            <person name="Lee S.L."/>
            <person name="Lehman R."/>
            <person name="Li K."/>
            <person name="Li Z."/>
            <person name="Liang H."/>
            <person name="Lovelace S."/>
            <person name="Lu Z."/>
            <person name="Mansfield J.H."/>
            <person name="McCulloch K.J."/>
            <person name="Mathew T."/>
            <person name="Morton B."/>
            <person name="Muzny D.M."/>
            <person name="Neunemann D."/>
            <person name="Ongeri F."/>
            <person name="Pauchet Y."/>
            <person name="Pu L.L."/>
            <person name="Pyrousis I."/>
            <person name="Rao X.J."/>
            <person name="Redding A."/>
            <person name="Roesel C."/>
            <person name="Sanchez-Gracia A."/>
            <person name="Schaack S."/>
            <person name="Shukla A."/>
            <person name="Tetreau G."/>
            <person name="Wang Y."/>
            <person name="Xiong G.H."/>
            <person name="Traut W."/>
            <person name="Walsh T.K."/>
            <person name="Worley K.C."/>
            <person name="Wu D."/>
            <person name="Wu W."/>
            <person name="Wu Y.Q."/>
            <person name="Zhang X."/>
            <person name="Zou Z."/>
            <person name="Zucker H."/>
            <person name="Briscoe A.D."/>
            <person name="Burmester T."/>
            <person name="Clem R.J."/>
            <person name="Feyereisen R."/>
            <person name="Grimmelikhuijzen C.J.P."/>
            <person name="Hamodrakas S.J."/>
            <person name="Hansson B.S."/>
            <person name="Huguet E."/>
            <person name="Jermiin L.S."/>
            <person name="Lan Q."/>
            <person name="Lehman H.K."/>
            <person name="Lorenzen M."/>
            <person name="Merzendorfer H."/>
            <person name="Michalopoulos I."/>
            <person name="Morton D.B."/>
            <person name="Muthukrishnan S."/>
            <person name="Oakeshott J.G."/>
            <person name="Palmer W."/>
            <person name="Park Y."/>
            <person name="Passarelli A.L."/>
            <person name="Rozas J."/>
            <person name="Schwartz L.M."/>
            <person name="Smith W."/>
            <person name="Southgate A."/>
            <person name="Vilcinskas A."/>
            <person name="Vogt R."/>
            <person name="Wang P."/>
            <person name="Werren J."/>
            <person name="Yu X.Q."/>
            <person name="Zhou J.J."/>
            <person name="Brown S.J."/>
            <person name="Scherer S.E."/>
            <person name="Richards S."/>
            <person name="Blissard G.W."/>
        </authorList>
    </citation>
    <scope>NUCLEOTIDE SEQUENCE</scope>
</reference>
<accession>A0A921ZGG4</accession>
<dbReference type="GO" id="GO:0046949">
    <property type="term" value="P:fatty-acyl-CoA biosynthetic process"/>
    <property type="evidence" value="ECO:0007669"/>
    <property type="project" value="TreeGrafter"/>
</dbReference>
<dbReference type="Pfam" id="PF00501">
    <property type="entry name" value="AMP-binding"/>
    <property type="match status" value="1"/>
</dbReference>
<sequence length="546" mass="61217">MSPRIRYNAVHWYMNDLTSKIVAESGVSTDIYHLGKIIFYSMRSDPDLILHIDGVTSESETFGAALKRTVHCARAFKEIGLKTGDVIVLMAPNHLDAAIPLYAALYLGIATAPIHEGCSVSELEDTLRITEPKAIFCQSNKIKDVQQVLGDLSLNSKVVPFDKGSHECFPDFLETYGKGQTVEEFRAADFDPEETIAFLISTSGSTGLPKKAMLTHKNLVITGPNLWIRSTKFPTPTRMALVSAPLQWVSALVTYIMSPYMKYPRIQSSQPCTLDHFCYLMNTYKPSFAILSPTVMISLMKSENGAKCDFSCLTELFIGGSAVSKDLIDDIKKIIPNAFVKNLYGLSETAMMVFEDDVVPPGSIGLRMPCFEYKLVDADRNEILVPNVPGELYLRGPGVFKGYYRNPEMTQEAFDGDWFKTGDMFYRDENWYYFFVERIKSLLKYKSFQISPVELEMLIRQHPGVQDVAVTGIEDPECGDLPVALVVPKPGTKVDAQEIKDLVKEKLIDAKQLRGGVVFLEGLPLTKTTKLDRKKLKELVLEMKRE</sequence>
<dbReference type="Gene3D" id="3.30.300.30">
    <property type="match status" value="1"/>
</dbReference>
<dbReference type="PANTHER" id="PTHR24096">
    <property type="entry name" value="LONG-CHAIN-FATTY-ACID--COA LIGASE"/>
    <property type="match status" value="1"/>
</dbReference>
<evidence type="ECO:0000256" key="1">
    <source>
        <dbReference type="ARBA" id="ARBA00004275"/>
    </source>
</evidence>
<keyword evidence="3" id="KW-0576">Peroxisome</keyword>
<dbReference type="Gene3D" id="3.40.50.12780">
    <property type="entry name" value="N-terminal domain of ligase-like"/>
    <property type="match status" value="1"/>
</dbReference>
<protein>
    <recommendedName>
        <fullName evidence="8">Luciferin 4-monooxygenase</fullName>
    </recommendedName>
</protein>
<dbReference type="GO" id="GO:0005777">
    <property type="term" value="C:peroxisome"/>
    <property type="evidence" value="ECO:0007669"/>
    <property type="project" value="UniProtKB-SubCell"/>
</dbReference>